<protein>
    <submittedName>
        <fullName evidence="5">Glycoside hydrolase N-terminal domain-containing protein</fullName>
    </submittedName>
</protein>
<dbReference type="InterPro" id="IPR012341">
    <property type="entry name" value="6hp_glycosidase-like_sf"/>
</dbReference>
<evidence type="ECO:0000313" key="5">
    <source>
        <dbReference type="EMBL" id="MBL3655598.1"/>
    </source>
</evidence>
<dbReference type="Gene3D" id="1.50.10.10">
    <property type="match status" value="1"/>
</dbReference>
<dbReference type="InterPro" id="IPR049053">
    <property type="entry name" value="AFCA-like_C"/>
</dbReference>
<feature type="chain" id="PRO_5037436058" evidence="1">
    <location>
        <begin position="23"/>
        <end position="805"/>
    </location>
</feature>
<proteinExistence type="predicted"/>
<dbReference type="Pfam" id="PF14498">
    <property type="entry name" value="Glyco_hyd_65N_2"/>
    <property type="match status" value="1"/>
</dbReference>
<dbReference type="Gene3D" id="2.70.98.50">
    <property type="entry name" value="putative glycoside hydrolase family protein from bacillus halodurans"/>
    <property type="match status" value="1"/>
</dbReference>
<evidence type="ECO:0000259" key="3">
    <source>
        <dbReference type="Pfam" id="PF21307"/>
    </source>
</evidence>
<evidence type="ECO:0000256" key="1">
    <source>
        <dbReference type="SAM" id="SignalP"/>
    </source>
</evidence>
<keyword evidence="6" id="KW-1185">Reference proteome</keyword>
<dbReference type="InterPro" id="IPR054363">
    <property type="entry name" value="GH95_cat"/>
</dbReference>
<dbReference type="Pfam" id="PF21307">
    <property type="entry name" value="Glyco_hydro_95_C"/>
    <property type="match status" value="1"/>
</dbReference>
<dbReference type="RefSeq" id="WP_202243260.1">
    <property type="nucleotide sequence ID" value="NZ_JAESIY010000002.1"/>
</dbReference>
<gene>
    <name evidence="5" type="ORF">JL102_05625</name>
</gene>
<dbReference type="GO" id="GO:0005975">
    <property type="term" value="P:carbohydrate metabolic process"/>
    <property type="evidence" value="ECO:0007669"/>
    <property type="project" value="InterPro"/>
</dbReference>
<dbReference type="SUPFAM" id="SSF48208">
    <property type="entry name" value="Six-hairpin glycosidases"/>
    <property type="match status" value="1"/>
</dbReference>
<dbReference type="Pfam" id="PF22124">
    <property type="entry name" value="Glyco_hydro_95_cat"/>
    <property type="match status" value="1"/>
</dbReference>
<organism evidence="5 6">
    <name type="scientific">Fulvivirga sediminis</name>
    <dbReference type="NCBI Taxonomy" id="2803949"/>
    <lineage>
        <taxon>Bacteria</taxon>
        <taxon>Pseudomonadati</taxon>
        <taxon>Bacteroidota</taxon>
        <taxon>Cytophagia</taxon>
        <taxon>Cytophagales</taxon>
        <taxon>Fulvivirgaceae</taxon>
        <taxon>Fulvivirga</taxon>
    </lineage>
</organism>
<evidence type="ECO:0000259" key="2">
    <source>
        <dbReference type="Pfam" id="PF14498"/>
    </source>
</evidence>
<comment type="caution">
    <text evidence="5">The sequence shown here is derived from an EMBL/GenBank/DDBJ whole genome shotgun (WGS) entry which is preliminary data.</text>
</comment>
<dbReference type="GO" id="GO:0004560">
    <property type="term" value="F:alpha-L-fucosidase activity"/>
    <property type="evidence" value="ECO:0007669"/>
    <property type="project" value="InterPro"/>
</dbReference>
<name>A0A937JXL7_9BACT</name>
<feature type="domain" description="Alpha fucosidase A-like C-terminal" evidence="3">
    <location>
        <begin position="710"/>
        <end position="785"/>
    </location>
</feature>
<dbReference type="AlphaFoldDB" id="A0A937JXL7"/>
<dbReference type="PIRSF" id="PIRSF007663">
    <property type="entry name" value="UCP007663"/>
    <property type="match status" value="1"/>
</dbReference>
<keyword evidence="1" id="KW-0732">Signal</keyword>
<keyword evidence="5" id="KW-0378">Hydrolase</keyword>
<dbReference type="Gene3D" id="2.60.40.1180">
    <property type="entry name" value="Golgi alpha-mannosidase II"/>
    <property type="match status" value="1"/>
</dbReference>
<feature type="signal peptide" evidence="1">
    <location>
        <begin position="1"/>
        <end position="22"/>
    </location>
</feature>
<dbReference type="EMBL" id="JAESIY010000002">
    <property type="protein sequence ID" value="MBL3655598.1"/>
    <property type="molecule type" value="Genomic_DNA"/>
</dbReference>
<evidence type="ECO:0000259" key="4">
    <source>
        <dbReference type="Pfam" id="PF22124"/>
    </source>
</evidence>
<dbReference type="PANTHER" id="PTHR31084">
    <property type="entry name" value="ALPHA-L-FUCOSIDASE 2"/>
    <property type="match status" value="1"/>
</dbReference>
<dbReference type="InterPro" id="IPR027414">
    <property type="entry name" value="GH95_N_dom"/>
</dbReference>
<dbReference type="InterPro" id="IPR008928">
    <property type="entry name" value="6-hairpin_glycosidase_sf"/>
</dbReference>
<evidence type="ECO:0000313" key="6">
    <source>
        <dbReference type="Proteomes" id="UP000659388"/>
    </source>
</evidence>
<reference evidence="5" key="1">
    <citation type="submission" date="2021-01" db="EMBL/GenBank/DDBJ databases">
        <title>Fulvivirga kasyanovii gen. nov., sp nov., a novel member of the phylum Bacteroidetes isolated from seawater in a mussel farm.</title>
        <authorList>
            <person name="Zhao L.-H."/>
            <person name="Wang Z.-J."/>
        </authorList>
    </citation>
    <scope>NUCLEOTIDE SEQUENCE</scope>
    <source>
        <strain evidence="5">2943</strain>
    </source>
</reference>
<dbReference type="PANTHER" id="PTHR31084:SF0">
    <property type="entry name" value="ALPHA-L-FUCOSIDASE 2"/>
    <property type="match status" value="1"/>
</dbReference>
<dbReference type="Proteomes" id="UP000659388">
    <property type="component" value="Unassembled WGS sequence"/>
</dbReference>
<feature type="domain" description="Glycosyl hydrolase family 95 N-terminal" evidence="2">
    <location>
        <begin position="39"/>
        <end position="281"/>
    </location>
</feature>
<sequence length="805" mass="90371">MRRILVGIVIAVSVAIVSAARAQQDVFQPPERGFTSWLPAPSWEHGLLTGNGTMGALVFGNPHEETIILSHGQLFLPKEKSKELFDQSSRMEEIKQLIKAGNYEEAAQIPVDIRKAEGYADERDPFIPAFDLKITQEAANISKYQRSTDFVTGEAKTTWIDDLGTFDRRVFVSRADSVIVLSITSDHPINCTIGFKNRPVNWDQWAFVGEHIDAMSARASEKWLTYKSNFKKEYKGSIKSYEGVGKLILKGGSSEVRGNDLVIKEAEEVLLLIKIDLNYSKQQGITAALKNAINNLKPEYQYLLDRHTSIQGNIFSRTKLDLHSSKETKSLHTEELLLNAAQSGVSPALIEKVFDAGRYNIISSTGANPPNLQGLWSGTWTAPWAADYTHDGNLPSAMASLMSGNMPELMSVYVNYMERYTPDFEHNAERLFDARGVVLPAHTSTSGWPTDFSETWCLTLWTGGAGWAADIMYNYYLYTGDETYLKEHAYPWMKKVAWFYEDFLTEKKDGKYLFNPSYSPENNPANHSSQAAINATMDVMIAKQLLRNAITAGRVLGEDKKQLKKWETMLKSMPNYTVNEEGVLAEWLSPELEDNYRHRHVSQLYSLYNYMDPDILNKPILKEGAEKLIEKKLEFREEEGGGEMAFGLVQLGLSAAHLKDAEKAYDAVKWLSSKYWSSGMGSFHNVGNLLNTDISGGLPAVIIEMLVYAEQGNISLLPALPAEWTDGELSGVLLRGQVELREMSWNKKKIIVELFSEVEQKVTLDFPGEIASVQEAGNKGKRIKPEQIQLNLPKKKVVKIEVSLN</sequence>
<accession>A0A937JXL7</accession>
<dbReference type="InterPro" id="IPR016518">
    <property type="entry name" value="Alpha-L-fucosidase"/>
</dbReference>
<feature type="domain" description="Glycosyl hydrolase family 95 catalytic" evidence="4">
    <location>
        <begin position="300"/>
        <end position="706"/>
    </location>
</feature>
<dbReference type="InterPro" id="IPR013780">
    <property type="entry name" value="Glyco_hydro_b"/>
</dbReference>